<reference evidence="4" key="1">
    <citation type="submission" date="2020-04" db="EMBL/GenBank/DDBJ databases">
        <title>Hybrid Assembly of Korean Phytophthora infestans isolates.</title>
        <authorList>
            <person name="Prokchorchik M."/>
            <person name="Lee Y."/>
            <person name="Seo J."/>
            <person name="Cho J.-H."/>
            <person name="Park Y.-E."/>
            <person name="Jang D.-C."/>
            <person name="Im J.-S."/>
            <person name="Choi J.-G."/>
            <person name="Park H.-J."/>
            <person name="Lee G.-B."/>
            <person name="Lee Y.-G."/>
            <person name="Hong S.-Y."/>
            <person name="Cho K."/>
            <person name="Sohn K.H."/>
        </authorList>
    </citation>
    <scope>NUCLEOTIDE SEQUENCE</scope>
    <source>
        <strain evidence="4">KR_1_A1</strain>
    </source>
</reference>
<protein>
    <submittedName>
        <fullName evidence="4">Ankyrin repeats (Many copies)</fullName>
    </submittedName>
</protein>
<dbReference type="EMBL" id="WSZM01000252">
    <property type="protein sequence ID" value="KAF4037023.1"/>
    <property type="molecule type" value="Genomic_DNA"/>
</dbReference>
<keyword evidence="5" id="KW-1185">Reference proteome</keyword>
<dbReference type="Pfam" id="PF12796">
    <property type="entry name" value="Ank_2"/>
    <property type="match status" value="1"/>
</dbReference>
<dbReference type="AlphaFoldDB" id="A0A833WC74"/>
<keyword evidence="2 3" id="KW-0040">ANK repeat</keyword>
<comment type="caution">
    <text evidence="4">The sequence shown here is derived from an EMBL/GenBank/DDBJ whole genome shotgun (WGS) entry which is preliminary data.</text>
</comment>
<proteinExistence type="predicted"/>
<gene>
    <name evidence="4" type="ORF">GN244_ATG10873</name>
</gene>
<accession>A0A833WC74</accession>
<dbReference type="PROSITE" id="PS50297">
    <property type="entry name" value="ANK_REP_REGION"/>
    <property type="match status" value="1"/>
</dbReference>
<name>A0A833WC74_PHYIN</name>
<evidence type="ECO:0000313" key="5">
    <source>
        <dbReference type="Proteomes" id="UP000602510"/>
    </source>
</evidence>
<dbReference type="SUPFAM" id="SSF48403">
    <property type="entry name" value="Ankyrin repeat"/>
    <property type="match status" value="1"/>
</dbReference>
<dbReference type="PROSITE" id="PS50088">
    <property type="entry name" value="ANK_REPEAT"/>
    <property type="match status" value="1"/>
</dbReference>
<evidence type="ECO:0000256" key="2">
    <source>
        <dbReference type="ARBA" id="ARBA00023043"/>
    </source>
</evidence>
<keyword evidence="1" id="KW-0677">Repeat</keyword>
<sequence>MGIFSRDTITDFVRRGDLDGVRRRLELGDNVNERRGFHNTPLIEAARYNVVDILELLIASGADLELTNSNDLTALHAAIDEKRSHSHRIGATWRVCEQRRALWSDAASVCSY</sequence>
<dbReference type="Gene3D" id="1.25.40.20">
    <property type="entry name" value="Ankyrin repeat-containing domain"/>
    <property type="match status" value="1"/>
</dbReference>
<dbReference type="InterPro" id="IPR002110">
    <property type="entry name" value="Ankyrin_rpt"/>
</dbReference>
<dbReference type="PANTHER" id="PTHR24171">
    <property type="entry name" value="ANKYRIN REPEAT DOMAIN-CONTAINING PROTEIN 39-RELATED"/>
    <property type="match status" value="1"/>
</dbReference>
<evidence type="ECO:0000256" key="1">
    <source>
        <dbReference type="ARBA" id="ARBA00022737"/>
    </source>
</evidence>
<feature type="repeat" description="ANK" evidence="3">
    <location>
        <begin position="37"/>
        <end position="69"/>
    </location>
</feature>
<dbReference type="Proteomes" id="UP000602510">
    <property type="component" value="Unassembled WGS sequence"/>
</dbReference>
<evidence type="ECO:0000256" key="3">
    <source>
        <dbReference type="PROSITE-ProRule" id="PRU00023"/>
    </source>
</evidence>
<dbReference type="InterPro" id="IPR036770">
    <property type="entry name" value="Ankyrin_rpt-contain_sf"/>
</dbReference>
<organism evidence="4 5">
    <name type="scientific">Phytophthora infestans</name>
    <name type="common">Potato late blight agent</name>
    <name type="synonym">Botrytis infestans</name>
    <dbReference type="NCBI Taxonomy" id="4787"/>
    <lineage>
        <taxon>Eukaryota</taxon>
        <taxon>Sar</taxon>
        <taxon>Stramenopiles</taxon>
        <taxon>Oomycota</taxon>
        <taxon>Peronosporomycetes</taxon>
        <taxon>Peronosporales</taxon>
        <taxon>Peronosporaceae</taxon>
        <taxon>Phytophthora</taxon>
    </lineage>
</organism>
<evidence type="ECO:0000313" key="4">
    <source>
        <dbReference type="EMBL" id="KAF4037023.1"/>
    </source>
</evidence>
<dbReference type="SMART" id="SM00248">
    <property type="entry name" value="ANK"/>
    <property type="match status" value="1"/>
</dbReference>